<dbReference type="Proteomes" id="UP000054324">
    <property type="component" value="Unassembled WGS sequence"/>
</dbReference>
<organism evidence="1 2">
    <name type="scientific">Opisthorchis viverrini</name>
    <name type="common">Southeast Asian liver fluke</name>
    <dbReference type="NCBI Taxonomy" id="6198"/>
    <lineage>
        <taxon>Eukaryota</taxon>
        <taxon>Metazoa</taxon>
        <taxon>Spiralia</taxon>
        <taxon>Lophotrochozoa</taxon>
        <taxon>Platyhelminthes</taxon>
        <taxon>Trematoda</taxon>
        <taxon>Digenea</taxon>
        <taxon>Opisthorchiida</taxon>
        <taxon>Opisthorchiata</taxon>
        <taxon>Opisthorchiidae</taxon>
        <taxon>Opisthorchis</taxon>
    </lineage>
</organism>
<protein>
    <submittedName>
        <fullName evidence="1">Uncharacterized protein</fullName>
    </submittedName>
</protein>
<name>A0A074ZRT4_OPIVI</name>
<gene>
    <name evidence="1" type="ORF">T265_16350</name>
</gene>
<keyword evidence="2" id="KW-1185">Reference proteome</keyword>
<proteinExistence type="predicted"/>
<evidence type="ECO:0000313" key="1">
    <source>
        <dbReference type="EMBL" id="KER18024.1"/>
    </source>
</evidence>
<dbReference type="GeneID" id="20330515"/>
<reference evidence="1 2" key="1">
    <citation type="submission" date="2013-11" db="EMBL/GenBank/DDBJ databases">
        <title>Opisthorchis viverrini - life in the bile duct.</title>
        <authorList>
            <person name="Young N.D."/>
            <person name="Nagarajan N."/>
            <person name="Lin S.J."/>
            <person name="Korhonen P.K."/>
            <person name="Jex A.R."/>
            <person name="Hall R.S."/>
            <person name="Safavi-Hemami H."/>
            <person name="Kaewkong W."/>
            <person name="Bertrand D."/>
            <person name="Gao S."/>
            <person name="Seet Q."/>
            <person name="Wongkham S."/>
            <person name="Teh B.T."/>
            <person name="Wongkham C."/>
            <person name="Intapan P.M."/>
            <person name="Maleewong W."/>
            <person name="Yang X."/>
            <person name="Hu M."/>
            <person name="Wang Z."/>
            <person name="Hofmann A."/>
            <person name="Sternberg P.W."/>
            <person name="Tan P."/>
            <person name="Wang J."/>
            <person name="Gasser R.B."/>
        </authorList>
    </citation>
    <scope>NUCLEOTIDE SEQUENCE [LARGE SCALE GENOMIC DNA]</scope>
</reference>
<dbReference type="AlphaFoldDB" id="A0A074ZRT4"/>
<dbReference type="RefSeq" id="XP_009178229.1">
    <property type="nucleotide sequence ID" value="XM_009179965.1"/>
</dbReference>
<evidence type="ECO:0000313" key="2">
    <source>
        <dbReference type="Proteomes" id="UP000054324"/>
    </source>
</evidence>
<feature type="non-terminal residue" evidence="1">
    <location>
        <position position="73"/>
    </location>
</feature>
<feature type="non-terminal residue" evidence="1">
    <location>
        <position position="1"/>
    </location>
</feature>
<accession>A0A074ZRT4</accession>
<sequence>CMGQQSLWNSKAMGICSKGRDFKLPMNLSIELRCNHRPTFPLLRNLWRKDNNEIIPTSIPGRLMTIHRKLDRV</sequence>
<dbReference type="EMBL" id="KL617412">
    <property type="protein sequence ID" value="KER18024.1"/>
    <property type="molecule type" value="Genomic_DNA"/>
</dbReference>
<dbReference type="CTD" id="20330515"/>
<dbReference type="KEGG" id="ovi:T265_16350"/>